<feature type="transmembrane region" description="Helical" evidence="10">
    <location>
        <begin position="188"/>
        <end position="210"/>
    </location>
</feature>
<feature type="transmembrane region" description="Helical" evidence="10">
    <location>
        <begin position="261"/>
        <end position="284"/>
    </location>
</feature>
<keyword evidence="6 10" id="KW-1133">Transmembrane helix</keyword>
<evidence type="ECO:0000313" key="11">
    <source>
        <dbReference type="EMBL" id="AXX83021.1"/>
    </source>
</evidence>
<feature type="transmembrane region" description="Helical" evidence="10">
    <location>
        <begin position="66"/>
        <end position="84"/>
    </location>
</feature>
<keyword evidence="9 10" id="KW-0807">Transducer</keyword>
<dbReference type="PANTHER" id="PTHR21137:SF35">
    <property type="entry name" value="ODORANT RECEPTOR 19A-RELATED"/>
    <property type="match status" value="1"/>
</dbReference>
<feature type="transmembrane region" description="Helical" evidence="10">
    <location>
        <begin position="296"/>
        <end position="315"/>
    </location>
</feature>
<evidence type="ECO:0000256" key="7">
    <source>
        <dbReference type="ARBA" id="ARBA00023136"/>
    </source>
</evidence>
<evidence type="ECO:0000256" key="8">
    <source>
        <dbReference type="ARBA" id="ARBA00023170"/>
    </source>
</evidence>
<dbReference type="InterPro" id="IPR004117">
    <property type="entry name" value="7tm6_olfct_rcpt"/>
</dbReference>
<reference evidence="11" key="1">
    <citation type="submission" date="2017-10" db="EMBL/GenBank/DDBJ databases">
        <authorList>
            <person name="Banno H."/>
            <person name="Chua N.-H."/>
        </authorList>
    </citation>
    <scope>NUCLEOTIDE SEQUENCE</scope>
</reference>
<protein>
    <recommendedName>
        <fullName evidence="10">Odorant receptor</fullName>
    </recommendedName>
</protein>
<keyword evidence="5 10" id="KW-0552">Olfaction</keyword>
<evidence type="ECO:0000256" key="5">
    <source>
        <dbReference type="ARBA" id="ARBA00022725"/>
    </source>
</evidence>
<accession>A0A385H5M5</accession>
<feature type="transmembrane region" description="Helical" evidence="10">
    <location>
        <begin position="130"/>
        <end position="152"/>
    </location>
</feature>
<keyword evidence="7 10" id="KW-0472">Membrane</keyword>
<dbReference type="PANTHER" id="PTHR21137">
    <property type="entry name" value="ODORANT RECEPTOR"/>
    <property type="match status" value="1"/>
</dbReference>
<name>A0A385H5M5_9HEMI</name>
<evidence type="ECO:0000256" key="3">
    <source>
        <dbReference type="ARBA" id="ARBA00022606"/>
    </source>
</evidence>
<dbReference type="EMBL" id="MG204655">
    <property type="protein sequence ID" value="AXX83021.1"/>
    <property type="molecule type" value="mRNA"/>
</dbReference>
<organism evidence="11">
    <name type="scientific">Yemma signatus</name>
    <dbReference type="NCBI Taxonomy" id="300820"/>
    <lineage>
        <taxon>Eukaryota</taxon>
        <taxon>Metazoa</taxon>
        <taxon>Ecdysozoa</taxon>
        <taxon>Arthropoda</taxon>
        <taxon>Hexapoda</taxon>
        <taxon>Insecta</taxon>
        <taxon>Pterygota</taxon>
        <taxon>Neoptera</taxon>
        <taxon>Paraneoptera</taxon>
        <taxon>Hemiptera</taxon>
        <taxon>Heteroptera</taxon>
        <taxon>Panheteroptera</taxon>
        <taxon>Pentatomomorpha</taxon>
        <taxon>Lygaeoidea</taxon>
        <taxon>Berytidae</taxon>
        <taxon>Yemma</taxon>
    </lineage>
</organism>
<dbReference type="GO" id="GO:0005549">
    <property type="term" value="F:odorant binding"/>
    <property type="evidence" value="ECO:0007669"/>
    <property type="project" value="InterPro"/>
</dbReference>
<dbReference type="GO" id="GO:0005886">
    <property type="term" value="C:plasma membrane"/>
    <property type="evidence" value="ECO:0007669"/>
    <property type="project" value="UniProtKB-SubCell"/>
</dbReference>
<dbReference type="GO" id="GO:0004984">
    <property type="term" value="F:olfactory receptor activity"/>
    <property type="evidence" value="ECO:0007669"/>
    <property type="project" value="InterPro"/>
</dbReference>
<evidence type="ECO:0000256" key="10">
    <source>
        <dbReference type="RuleBase" id="RU351113"/>
    </source>
</evidence>
<proteinExistence type="evidence at transcript level"/>
<evidence type="ECO:0000256" key="4">
    <source>
        <dbReference type="ARBA" id="ARBA00022692"/>
    </source>
</evidence>
<evidence type="ECO:0000256" key="6">
    <source>
        <dbReference type="ARBA" id="ARBA00022989"/>
    </source>
</evidence>
<dbReference type="Pfam" id="PF02949">
    <property type="entry name" value="7tm_6"/>
    <property type="match status" value="1"/>
</dbReference>
<sequence>MAIKGYRKRNFPFFLEKTGLWFNPSRNVILLFLQKSRAFFCTISTILQLISIFGTGYNKKTLQETAFFGMVGILISTQLLHYRFSQPGIWRLFELLDNFQADHKQEWQKAIFEEESKKAWKVVDNYWKTLMVYCAFYLFLPIFLDFIIGNIWPSLPDLRVPVPLQGFVDFTGRRSVVNFFLSLLGSTWALFSIMGHIGVECTTYLAIIYTRVEMKIISVKIGMVSDLLASRPNHPSNPAALRDPASHHQRLLSILDQMNEIFGLPIVVQNVFFSVCFCVAMYSVSVVESMEDLMPALQNLYSMSCCMGIVCYLCVEGESLETQNNNILSGLYDLPWYQESVTFRRQLNIMIRQSSTPFVINFHQRSHLNVNTFMQIINTAYSYFMMLKSTT</sequence>
<evidence type="ECO:0000256" key="9">
    <source>
        <dbReference type="ARBA" id="ARBA00023224"/>
    </source>
</evidence>
<keyword evidence="3 10" id="KW-0716">Sensory transduction</keyword>
<dbReference type="AlphaFoldDB" id="A0A385H5M5"/>
<evidence type="ECO:0000256" key="1">
    <source>
        <dbReference type="ARBA" id="ARBA00004651"/>
    </source>
</evidence>
<feature type="transmembrane region" description="Helical" evidence="10">
    <location>
        <begin position="36"/>
        <end position="54"/>
    </location>
</feature>
<comment type="subcellular location">
    <subcellularLocation>
        <location evidence="1 10">Cell membrane</location>
        <topology evidence="1 10">Multi-pass membrane protein</topology>
    </subcellularLocation>
</comment>
<comment type="similarity">
    <text evidence="10">Belongs to the insect chemoreceptor superfamily. Heteromeric odorant receptor channel (TC 1.A.69) family.</text>
</comment>
<keyword evidence="2" id="KW-1003">Cell membrane</keyword>
<keyword evidence="4 10" id="KW-0812">Transmembrane</keyword>
<evidence type="ECO:0000256" key="2">
    <source>
        <dbReference type="ARBA" id="ARBA00022475"/>
    </source>
</evidence>
<comment type="caution">
    <text evidence="10">Lacks conserved residue(s) required for the propagation of feature annotation.</text>
</comment>
<gene>
    <name evidence="11" type="primary">OR20</name>
</gene>
<keyword evidence="8 10" id="KW-0675">Receptor</keyword>
<dbReference type="GO" id="GO:0007165">
    <property type="term" value="P:signal transduction"/>
    <property type="evidence" value="ECO:0007669"/>
    <property type="project" value="UniProtKB-KW"/>
</dbReference>